<dbReference type="Proteomes" id="UP001054945">
    <property type="component" value="Unassembled WGS sequence"/>
</dbReference>
<name>A0AAV4S0G8_CAEEX</name>
<gene>
    <name evidence="1" type="ORF">CEXT_125171</name>
</gene>
<protein>
    <submittedName>
        <fullName evidence="1">Uncharacterized protein</fullName>
    </submittedName>
</protein>
<reference evidence="1 2" key="1">
    <citation type="submission" date="2021-06" db="EMBL/GenBank/DDBJ databases">
        <title>Caerostris extrusa draft genome.</title>
        <authorList>
            <person name="Kono N."/>
            <person name="Arakawa K."/>
        </authorList>
    </citation>
    <scope>NUCLEOTIDE SEQUENCE [LARGE SCALE GENOMIC DNA]</scope>
</reference>
<evidence type="ECO:0000313" key="1">
    <source>
        <dbReference type="EMBL" id="GIY27454.1"/>
    </source>
</evidence>
<evidence type="ECO:0000313" key="2">
    <source>
        <dbReference type="Proteomes" id="UP001054945"/>
    </source>
</evidence>
<keyword evidence="2" id="KW-1185">Reference proteome</keyword>
<comment type="caution">
    <text evidence="1">The sequence shown here is derived from an EMBL/GenBank/DDBJ whole genome shotgun (WGS) entry which is preliminary data.</text>
</comment>
<proteinExistence type="predicted"/>
<sequence>MRKCDRAQTNHPRVVNNRGQITGIKAQLAKRRCEDFQVKTKFLASSESSLCNHISFMVRREVNMETIRCIDSMRVVPRKMGTLIQKRNDTAKVGFKEKVLDTQHLLKFIFWQKLLFLNI</sequence>
<accession>A0AAV4S0G8</accession>
<dbReference type="EMBL" id="BPLR01008818">
    <property type="protein sequence ID" value="GIY27454.1"/>
    <property type="molecule type" value="Genomic_DNA"/>
</dbReference>
<dbReference type="AlphaFoldDB" id="A0AAV4S0G8"/>
<organism evidence="1 2">
    <name type="scientific">Caerostris extrusa</name>
    <name type="common">Bark spider</name>
    <name type="synonym">Caerostris bankana</name>
    <dbReference type="NCBI Taxonomy" id="172846"/>
    <lineage>
        <taxon>Eukaryota</taxon>
        <taxon>Metazoa</taxon>
        <taxon>Ecdysozoa</taxon>
        <taxon>Arthropoda</taxon>
        <taxon>Chelicerata</taxon>
        <taxon>Arachnida</taxon>
        <taxon>Araneae</taxon>
        <taxon>Araneomorphae</taxon>
        <taxon>Entelegynae</taxon>
        <taxon>Araneoidea</taxon>
        <taxon>Araneidae</taxon>
        <taxon>Caerostris</taxon>
    </lineage>
</organism>